<dbReference type="AlphaFoldDB" id="A0A841HMU0"/>
<evidence type="ECO:0000313" key="1">
    <source>
        <dbReference type="EMBL" id="MBB6093924.1"/>
    </source>
</evidence>
<protein>
    <recommendedName>
        <fullName evidence="3">DUF4287 domain-containing protein</fullName>
    </recommendedName>
</protein>
<organism evidence="1 2">
    <name type="scientific">Povalibacter uvarum</name>
    <dbReference type="NCBI Taxonomy" id="732238"/>
    <lineage>
        <taxon>Bacteria</taxon>
        <taxon>Pseudomonadati</taxon>
        <taxon>Pseudomonadota</taxon>
        <taxon>Gammaproteobacteria</taxon>
        <taxon>Steroidobacterales</taxon>
        <taxon>Steroidobacteraceae</taxon>
        <taxon>Povalibacter</taxon>
    </lineage>
</organism>
<dbReference type="InterPro" id="IPR025629">
    <property type="entry name" value="DUF4287"/>
</dbReference>
<evidence type="ECO:0000313" key="2">
    <source>
        <dbReference type="Proteomes" id="UP000588068"/>
    </source>
</evidence>
<name>A0A841HMU0_9GAMM</name>
<dbReference type="Proteomes" id="UP000588068">
    <property type="component" value="Unassembled WGS sequence"/>
</dbReference>
<dbReference type="EMBL" id="JACHHZ010000003">
    <property type="protein sequence ID" value="MBB6093924.1"/>
    <property type="molecule type" value="Genomic_DNA"/>
</dbReference>
<reference evidence="1 2" key="1">
    <citation type="submission" date="2020-08" db="EMBL/GenBank/DDBJ databases">
        <title>Genomic Encyclopedia of Type Strains, Phase IV (KMG-IV): sequencing the most valuable type-strain genomes for metagenomic binning, comparative biology and taxonomic classification.</title>
        <authorList>
            <person name="Goeker M."/>
        </authorList>
    </citation>
    <scope>NUCLEOTIDE SEQUENCE [LARGE SCALE GENOMIC DNA]</scope>
    <source>
        <strain evidence="1 2">DSM 26723</strain>
    </source>
</reference>
<dbReference type="Pfam" id="PF14117">
    <property type="entry name" value="DUF4287"/>
    <property type="match status" value="1"/>
</dbReference>
<dbReference type="RefSeq" id="WP_184332737.1">
    <property type="nucleotide sequence ID" value="NZ_JACHHZ010000003.1"/>
</dbReference>
<proteinExistence type="predicted"/>
<sequence length="188" mass="20528">MATKKSTYTPSMSDDAVEAKTGKTWKAWFAALDKAGAKKLDHKAIAHLLSKEHGVPGWWAQNITVEYERSRGLRVRHQTTSGFSVGVNKTIATTLSALYAATATEARRAKWFPAGAFAASSQTKNKYLNGSWKGSARLNVGFYAKKGSGDGKAQIAIQVGKLKAEADVERERKAWKAAVERLQEQLEA</sequence>
<accession>A0A841HMU0</accession>
<comment type="caution">
    <text evidence="1">The sequence shown here is derived from an EMBL/GenBank/DDBJ whole genome shotgun (WGS) entry which is preliminary data.</text>
</comment>
<evidence type="ECO:0008006" key="3">
    <source>
        <dbReference type="Google" id="ProtNLM"/>
    </source>
</evidence>
<gene>
    <name evidence="1" type="ORF">HNQ60_002805</name>
</gene>
<keyword evidence="2" id="KW-1185">Reference proteome</keyword>